<dbReference type="Pfam" id="PF00392">
    <property type="entry name" value="GntR"/>
    <property type="match status" value="1"/>
</dbReference>
<dbReference type="OrthoDB" id="9028214at2"/>
<dbReference type="SMART" id="SM00895">
    <property type="entry name" value="FCD"/>
    <property type="match status" value="1"/>
</dbReference>
<gene>
    <name evidence="5" type="ORF">FF124_19335</name>
</gene>
<dbReference type="Pfam" id="PF07729">
    <property type="entry name" value="FCD"/>
    <property type="match status" value="1"/>
</dbReference>
<feature type="domain" description="HTH gntR-type" evidence="4">
    <location>
        <begin position="22"/>
        <end position="90"/>
    </location>
</feature>
<dbReference type="EMBL" id="VCLB01000011">
    <property type="protein sequence ID" value="TNB46301.1"/>
    <property type="molecule type" value="Genomic_DNA"/>
</dbReference>
<dbReference type="InterPro" id="IPR036390">
    <property type="entry name" value="WH_DNA-bd_sf"/>
</dbReference>
<dbReference type="GO" id="GO:0003677">
    <property type="term" value="F:DNA binding"/>
    <property type="evidence" value="ECO:0007669"/>
    <property type="project" value="UniProtKB-KW"/>
</dbReference>
<keyword evidence="2" id="KW-0238">DNA-binding</keyword>
<keyword evidence="1" id="KW-0805">Transcription regulation</keyword>
<dbReference type="CDD" id="cd07377">
    <property type="entry name" value="WHTH_GntR"/>
    <property type="match status" value="1"/>
</dbReference>
<dbReference type="GO" id="GO:0003700">
    <property type="term" value="F:DNA-binding transcription factor activity"/>
    <property type="evidence" value="ECO:0007669"/>
    <property type="project" value="InterPro"/>
</dbReference>
<organism evidence="5 6">
    <name type="scientific">Martelella lutilitoris</name>
    <dbReference type="NCBI Taxonomy" id="2583532"/>
    <lineage>
        <taxon>Bacteria</taxon>
        <taxon>Pseudomonadati</taxon>
        <taxon>Pseudomonadota</taxon>
        <taxon>Alphaproteobacteria</taxon>
        <taxon>Hyphomicrobiales</taxon>
        <taxon>Aurantimonadaceae</taxon>
        <taxon>Martelella</taxon>
    </lineage>
</organism>
<dbReference type="PANTHER" id="PTHR43537">
    <property type="entry name" value="TRANSCRIPTIONAL REGULATOR, GNTR FAMILY"/>
    <property type="match status" value="1"/>
</dbReference>
<evidence type="ECO:0000256" key="1">
    <source>
        <dbReference type="ARBA" id="ARBA00023015"/>
    </source>
</evidence>
<keyword evidence="6" id="KW-1185">Reference proteome</keyword>
<dbReference type="Proteomes" id="UP000307874">
    <property type="component" value="Unassembled WGS sequence"/>
</dbReference>
<evidence type="ECO:0000313" key="5">
    <source>
        <dbReference type="EMBL" id="TNB46301.1"/>
    </source>
</evidence>
<protein>
    <submittedName>
        <fullName evidence="5">FadR family transcriptional regulator</fullName>
    </submittedName>
</protein>
<proteinExistence type="predicted"/>
<sequence>MTKTNRRGALAFPNDLNSSLPTGAAKEAVTVLGKRITNDVYRPGEIMPTEPELADSLNVSRATIRDAIKVLSGKGLVRTARRYGTRVRPLEEWNLLDSDVVSWHEPSHPRIGRMFAETTELRCIIEPAAAALAAERATEAQVAQILASAHAMHPGDDDLQAMFSADCLFHATVLEATGNMMMRQMQNIILTMLRISYEFGVLVVDGDPVSREGHIHVAEAIRDRNAAAAEKAMQTMLQFNRRTAIEYWARATSEVGEETA</sequence>
<accession>A0A5C4JM87</accession>
<dbReference type="AlphaFoldDB" id="A0A5C4JM87"/>
<evidence type="ECO:0000259" key="4">
    <source>
        <dbReference type="PROSITE" id="PS50949"/>
    </source>
</evidence>
<dbReference type="PRINTS" id="PR00035">
    <property type="entry name" value="HTHGNTR"/>
</dbReference>
<evidence type="ECO:0000256" key="3">
    <source>
        <dbReference type="ARBA" id="ARBA00023163"/>
    </source>
</evidence>
<dbReference type="PROSITE" id="PS50949">
    <property type="entry name" value="HTH_GNTR"/>
    <property type="match status" value="1"/>
</dbReference>
<dbReference type="Gene3D" id="1.10.10.10">
    <property type="entry name" value="Winged helix-like DNA-binding domain superfamily/Winged helix DNA-binding domain"/>
    <property type="match status" value="1"/>
</dbReference>
<dbReference type="InterPro" id="IPR011711">
    <property type="entry name" value="GntR_C"/>
</dbReference>
<dbReference type="InterPro" id="IPR036388">
    <property type="entry name" value="WH-like_DNA-bd_sf"/>
</dbReference>
<dbReference type="RefSeq" id="WP_138750117.1">
    <property type="nucleotide sequence ID" value="NZ_VCLB01000011.1"/>
</dbReference>
<dbReference type="SUPFAM" id="SSF46785">
    <property type="entry name" value="Winged helix' DNA-binding domain"/>
    <property type="match status" value="1"/>
</dbReference>
<dbReference type="PANTHER" id="PTHR43537:SF44">
    <property type="entry name" value="GNTR FAMILY REGULATORY PROTEIN"/>
    <property type="match status" value="1"/>
</dbReference>
<dbReference type="InterPro" id="IPR008920">
    <property type="entry name" value="TF_FadR/GntR_C"/>
</dbReference>
<keyword evidence="3" id="KW-0804">Transcription</keyword>
<dbReference type="SUPFAM" id="SSF48008">
    <property type="entry name" value="GntR ligand-binding domain-like"/>
    <property type="match status" value="1"/>
</dbReference>
<dbReference type="InterPro" id="IPR000524">
    <property type="entry name" value="Tscrpt_reg_HTH_GntR"/>
</dbReference>
<dbReference type="Gene3D" id="1.20.120.530">
    <property type="entry name" value="GntR ligand-binding domain-like"/>
    <property type="match status" value="1"/>
</dbReference>
<comment type="caution">
    <text evidence="5">The sequence shown here is derived from an EMBL/GenBank/DDBJ whole genome shotgun (WGS) entry which is preliminary data.</text>
</comment>
<evidence type="ECO:0000256" key="2">
    <source>
        <dbReference type="ARBA" id="ARBA00023125"/>
    </source>
</evidence>
<reference evidence="5 6" key="2">
    <citation type="submission" date="2019-06" db="EMBL/GenBank/DDBJ databases">
        <title>Martelella lutilitoris sp. nov., isolated from a tidal mudflat.</title>
        <authorList>
            <person name="Kim Y.-J."/>
        </authorList>
    </citation>
    <scope>NUCLEOTIDE SEQUENCE [LARGE SCALE GENOMIC DNA]</scope>
    <source>
        <strain evidence="5 6">GH2-6</strain>
    </source>
</reference>
<reference evidence="5 6" key="1">
    <citation type="submission" date="2019-05" db="EMBL/GenBank/DDBJ databases">
        <authorList>
            <person name="Lee S.D."/>
        </authorList>
    </citation>
    <scope>NUCLEOTIDE SEQUENCE [LARGE SCALE GENOMIC DNA]</scope>
    <source>
        <strain evidence="5 6">GH2-6</strain>
    </source>
</reference>
<name>A0A5C4JM87_9HYPH</name>
<evidence type="ECO:0000313" key="6">
    <source>
        <dbReference type="Proteomes" id="UP000307874"/>
    </source>
</evidence>
<dbReference type="SMART" id="SM00345">
    <property type="entry name" value="HTH_GNTR"/>
    <property type="match status" value="1"/>
</dbReference>